<dbReference type="PANTHER" id="PTHR11802">
    <property type="entry name" value="SERINE PROTEASE FAMILY S10 SERINE CARBOXYPEPTIDASE"/>
    <property type="match status" value="1"/>
</dbReference>
<dbReference type="STRING" id="2025994.A0A2T3A0G4"/>
<evidence type="ECO:0000256" key="6">
    <source>
        <dbReference type="ARBA" id="ARBA00023180"/>
    </source>
</evidence>
<sequence length="531" mass="59024">MRGFQVSTALALSALTALSWGRAPASSRLGQRLGHQHLERRSQIASNDFSSKFRRGSTNDTSDFRFLTDSTSEYRVTSLPEVPYDVGEMYAGNIPIASNDTDRTLFFVFQPTIGAPVDEVTIWLNGGPGCSSLEGFLQENGLFVWLPGTLTPTINPYSWVNLTNMLWVDQPVGTGLSTGTPTANSQEDIAADFTAWFLNWQKTFGISNFKIYITGESYAGRYIPYISSAFLDQNDTTHYDLSGAIIYDPCIGDCGYVQEEVPAVPFVLENSALFNFNESFTDSLIAAHQSCGYADYIEKYLTFPTGGVQPPSPGWADSYECDVFDLIDEAALTVNPCFDIYDINQACPLPWNVLGFPTQLEYAPAGYDLYFNRTDVKTALHAPQYVDWAECSNENVFPGGDNSDQPNLYVLPKLIEGTNRVLIANGDYDFILPTNGTLLSIQNMTWNGQLGFQTQPSTPIVIQIPDLAWASVFEENGYAGVDGPQGTMGIQHYERGLLWAEVYQSGHMEPEYQPRVAYRHLEWLLNHTQTL</sequence>
<keyword evidence="3 7" id="KW-0645">Protease</keyword>
<gene>
    <name evidence="8" type="ORF">BD289DRAFT_508055</name>
</gene>
<dbReference type="InterPro" id="IPR018202">
    <property type="entry name" value="Ser_caboxypep_ser_AS"/>
</dbReference>
<dbReference type="PRINTS" id="PR00724">
    <property type="entry name" value="CRBOXYPTASEC"/>
</dbReference>
<proteinExistence type="inferred from homology"/>
<dbReference type="GO" id="GO:0004185">
    <property type="term" value="F:serine-type carboxypeptidase activity"/>
    <property type="evidence" value="ECO:0007669"/>
    <property type="project" value="UniProtKB-UniRule"/>
</dbReference>
<evidence type="ECO:0000256" key="3">
    <source>
        <dbReference type="ARBA" id="ARBA00022670"/>
    </source>
</evidence>
<keyword evidence="5 7" id="KW-0378">Hydrolase</keyword>
<dbReference type="InterPro" id="IPR001563">
    <property type="entry name" value="Peptidase_S10"/>
</dbReference>
<dbReference type="GO" id="GO:0006508">
    <property type="term" value="P:proteolysis"/>
    <property type="evidence" value="ECO:0007669"/>
    <property type="project" value="UniProtKB-KW"/>
</dbReference>
<dbReference type="EC" id="3.4.16.-" evidence="7"/>
<reference evidence="8 9" key="1">
    <citation type="journal article" date="2018" name="Mycol. Prog.">
        <title>Coniella lustricola, a new species from submerged detritus.</title>
        <authorList>
            <person name="Raudabaugh D.B."/>
            <person name="Iturriaga T."/>
            <person name="Carver A."/>
            <person name="Mondo S."/>
            <person name="Pangilinan J."/>
            <person name="Lipzen A."/>
            <person name="He G."/>
            <person name="Amirebrahimi M."/>
            <person name="Grigoriev I.V."/>
            <person name="Miller A.N."/>
        </authorList>
    </citation>
    <scope>NUCLEOTIDE SEQUENCE [LARGE SCALE GENOMIC DNA]</scope>
    <source>
        <strain evidence="8 9">B22-T-1</strain>
    </source>
</reference>
<evidence type="ECO:0000256" key="5">
    <source>
        <dbReference type="ARBA" id="ARBA00022801"/>
    </source>
</evidence>
<dbReference type="OrthoDB" id="443318at2759"/>
<comment type="similarity">
    <text evidence="1 7">Belongs to the peptidase S10 family.</text>
</comment>
<dbReference type="Gene3D" id="3.40.50.1820">
    <property type="entry name" value="alpha/beta hydrolase"/>
    <property type="match status" value="1"/>
</dbReference>
<keyword evidence="4 7" id="KW-0732">Signal</keyword>
<name>A0A2T3A0G4_9PEZI</name>
<feature type="chain" id="PRO_5015373022" description="Carboxypeptidase" evidence="7">
    <location>
        <begin position="22"/>
        <end position="531"/>
    </location>
</feature>
<dbReference type="FunFam" id="3.40.50.1820:FF:000118">
    <property type="entry name" value="Carboxypeptidase"/>
    <property type="match status" value="1"/>
</dbReference>
<keyword evidence="9" id="KW-1185">Reference proteome</keyword>
<dbReference type="Pfam" id="PF00450">
    <property type="entry name" value="Peptidase_S10"/>
    <property type="match status" value="1"/>
</dbReference>
<dbReference type="InterPro" id="IPR029058">
    <property type="entry name" value="AB_hydrolase_fold"/>
</dbReference>
<protein>
    <recommendedName>
        <fullName evidence="7">Carboxypeptidase</fullName>
        <ecNumber evidence="7">3.4.16.-</ecNumber>
    </recommendedName>
</protein>
<evidence type="ECO:0000313" key="9">
    <source>
        <dbReference type="Proteomes" id="UP000241462"/>
    </source>
</evidence>
<feature type="signal peptide" evidence="7">
    <location>
        <begin position="1"/>
        <end position="21"/>
    </location>
</feature>
<evidence type="ECO:0000313" key="8">
    <source>
        <dbReference type="EMBL" id="PSR80522.1"/>
    </source>
</evidence>
<dbReference type="EMBL" id="KZ678528">
    <property type="protein sequence ID" value="PSR80522.1"/>
    <property type="molecule type" value="Genomic_DNA"/>
</dbReference>
<dbReference type="PANTHER" id="PTHR11802:SF479">
    <property type="entry name" value="CARBOXYPEPTIDASE"/>
    <property type="match status" value="1"/>
</dbReference>
<dbReference type="Proteomes" id="UP000241462">
    <property type="component" value="Unassembled WGS sequence"/>
</dbReference>
<evidence type="ECO:0000256" key="4">
    <source>
        <dbReference type="ARBA" id="ARBA00022729"/>
    </source>
</evidence>
<evidence type="ECO:0000256" key="7">
    <source>
        <dbReference type="RuleBase" id="RU361156"/>
    </source>
</evidence>
<evidence type="ECO:0000256" key="2">
    <source>
        <dbReference type="ARBA" id="ARBA00022645"/>
    </source>
</evidence>
<dbReference type="InParanoid" id="A0A2T3A0G4"/>
<keyword evidence="2 7" id="KW-0121">Carboxypeptidase</keyword>
<dbReference type="PROSITE" id="PS00131">
    <property type="entry name" value="CARBOXYPEPT_SER_SER"/>
    <property type="match status" value="1"/>
</dbReference>
<dbReference type="AlphaFoldDB" id="A0A2T3A0G4"/>
<keyword evidence="6" id="KW-0325">Glycoprotein</keyword>
<accession>A0A2T3A0G4</accession>
<dbReference type="SUPFAM" id="SSF53474">
    <property type="entry name" value="alpha/beta-Hydrolases"/>
    <property type="match status" value="1"/>
</dbReference>
<evidence type="ECO:0000256" key="1">
    <source>
        <dbReference type="ARBA" id="ARBA00009431"/>
    </source>
</evidence>
<organism evidence="8 9">
    <name type="scientific">Coniella lustricola</name>
    <dbReference type="NCBI Taxonomy" id="2025994"/>
    <lineage>
        <taxon>Eukaryota</taxon>
        <taxon>Fungi</taxon>
        <taxon>Dikarya</taxon>
        <taxon>Ascomycota</taxon>
        <taxon>Pezizomycotina</taxon>
        <taxon>Sordariomycetes</taxon>
        <taxon>Sordariomycetidae</taxon>
        <taxon>Diaporthales</taxon>
        <taxon>Schizoparmaceae</taxon>
        <taxon>Coniella</taxon>
    </lineage>
</organism>